<proteinExistence type="predicted"/>
<dbReference type="AlphaFoldDB" id="A0A087EBC6"/>
<gene>
    <name evidence="3" type="ORF">BISU_1607</name>
</gene>
<dbReference type="OrthoDB" id="5298378at2"/>
<evidence type="ECO:0000259" key="2">
    <source>
        <dbReference type="Pfam" id="PF18050"/>
    </source>
</evidence>
<dbReference type="InterPro" id="IPR041183">
    <property type="entry name" value="Cyclophilin-like"/>
</dbReference>
<dbReference type="RefSeq" id="WP_024463809.1">
    <property type="nucleotide sequence ID" value="NZ_CP062939.1"/>
</dbReference>
<feature type="domain" description="Cyclophilin-like" evidence="2">
    <location>
        <begin position="9"/>
        <end position="118"/>
    </location>
</feature>
<protein>
    <recommendedName>
        <fullName evidence="2">Cyclophilin-like domain-containing protein</fullName>
    </recommendedName>
</protein>
<sequence>MNNETPIRITVGGSSLNATLSNNPAARSLISQLPLSLDFSDFGGQEVSARPPKPLTMEGMPSGESAPEGTIGYYTPDHVIVLYYTDVPRFTGIVRLGRIQGDMSAFRGWSGSQSVTIERR</sequence>
<dbReference type="EMBL" id="JGZR01000002">
    <property type="protein sequence ID" value="KFJ05077.1"/>
    <property type="molecule type" value="Genomic_DNA"/>
</dbReference>
<evidence type="ECO:0000313" key="4">
    <source>
        <dbReference type="Proteomes" id="UP000029055"/>
    </source>
</evidence>
<dbReference type="STRING" id="77635.BISU_1607"/>
<name>A0A087EBC6_9BIFI</name>
<organism evidence="3 4">
    <name type="scientific">Bifidobacterium subtile</name>
    <dbReference type="NCBI Taxonomy" id="77635"/>
    <lineage>
        <taxon>Bacteria</taxon>
        <taxon>Bacillati</taxon>
        <taxon>Actinomycetota</taxon>
        <taxon>Actinomycetes</taxon>
        <taxon>Bifidobacteriales</taxon>
        <taxon>Bifidobacteriaceae</taxon>
        <taxon>Bifidobacterium</taxon>
    </lineage>
</organism>
<dbReference type="Pfam" id="PF18050">
    <property type="entry name" value="Cyclophil_like2"/>
    <property type="match status" value="1"/>
</dbReference>
<reference evidence="3 4" key="1">
    <citation type="submission" date="2014-03" db="EMBL/GenBank/DDBJ databases">
        <title>Genomics of Bifidobacteria.</title>
        <authorList>
            <person name="Ventura M."/>
            <person name="Milani C."/>
            <person name="Lugli G.A."/>
        </authorList>
    </citation>
    <scope>NUCLEOTIDE SEQUENCE [LARGE SCALE GENOMIC DNA]</scope>
    <source>
        <strain evidence="3 4">LMG 11597</strain>
    </source>
</reference>
<evidence type="ECO:0000256" key="1">
    <source>
        <dbReference type="SAM" id="MobiDB-lite"/>
    </source>
</evidence>
<accession>A0A087EBC6</accession>
<comment type="caution">
    <text evidence="3">The sequence shown here is derived from an EMBL/GenBank/DDBJ whole genome shotgun (WGS) entry which is preliminary data.</text>
</comment>
<dbReference type="Proteomes" id="UP000029055">
    <property type="component" value="Unassembled WGS sequence"/>
</dbReference>
<evidence type="ECO:0000313" key="3">
    <source>
        <dbReference type="EMBL" id="KFJ05077.1"/>
    </source>
</evidence>
<dbReference type="InterPro" id="IPR029000">
    <property type="entry name" value="Cyclophilin-like_dom_sf"/>
</dbReference>
<keyword evidence="4" id="KW-1185">Reference proteome</keyword>
<dbReference type="eggNOG" id="COG4925">
    <property type="taxonomic scope" value="Bacteria"/>
</dbReference>
<dbReference type="Gene3D" id="2.40.100.20">
    <property type="match status" value="1"/>
</dbReference>
<feature type="region of interest" description="Disordered" evidence="1">
    <location>
        <begin position="46"/>
        <end position="69"/>
    </location>
</feature>
<dbReference type="SUPFAM" id="SSF50891">
    <property type="entry name" value="Cyclophilin-like"/>
    <property type="match status" value="1"/>
</dbReference>